<protein>
    <submittedName>
        <fullName evidence="1">Uncharacterized protein</fullName>
    </submittedName>
</protein>
<dbReference type="EMBL" id="FAXA01000093">
    <property type="protein sequence ID" value="CUV01518.1"/>
    <property type="molecule type" value="Genomic_DNA"/>
</dbReference>
<evidence type="ECO:0000313" key="1">
    <source>
        <dbReference type="EMBL" id="CUV01518.1"/>
    </source>
</evidence>
<reference evidence="1" key="1">
    <citation type="submission" date="2015-10" db="EMBL/GenBank/DDBJ databases">
        <authorList>
            <person name="Gilbert D.G."/>
        </authorList>
    </citation>
    <scope>NUCLEOTIDE SEQUENCE</scope>
</reference>
<dbReference type="AlphaFoldDB" id="A0A160V7A5"/>
<gene>
    <name evidence="1" type="ORF">MGWOODY_Clf397</name>
</gene>
<sequence>MVGIGFDQPSHCNRHFYSRTETLAFYDRGTVQPLMPDLILSTTLKEEDNDDLTFEET</sequence>
<accession>A0A160V7A5</accession>
<proteinExistence type="predicted"/>
<organism evidence="1">
    <name type="scientific">hydrothermal vent metagenome</name>
    <dbReference type="NCBI Taxonomy" id="652676"/>
    <lineage>
        <taxon>unclassified sequences</taxon>
        <taxon>metagenomes</taxon>
        <taxon>ecological metagenomes</taxon>
    </lineage>
</organism>
<name>A0A160V7A5_9ZZZZ</name>